<evidence type="ECO:0000256" key="2">
    <source>
        <dbReference type="SAM" id="MobiDB-lite"/>
    </source>
</evidence>
<accession>A0A0W8G9R0</accession>
<keyword evidence="1" id="KW-1005">Bacterial flagellum biogenesis</keyword>
<evidence type="ECO:0000259" key="3">
    <source>
        <dbReference type="Pfam" id="PF13860"/>
    </source>
</evidence>
<feature type="domain" description="FlgD/Vpr Ig-like" evidence="3">
    <location>
        <begin position="103"/>
        <end position="179"/>
    </location>
</feature>
<feature type="domain" description="FlgD Tudor-like" evidence="4">
    <location>
        <begin position="85"/>
        <end position="219"/>
    </location>
</feature>
<keyword evidence="5" id="KW-0969">Cilium</keyword>
<dbReference type="Gene3D" id="2.30.30.910">
    <property type="match status" value="1"/>
</dbReference>
<dbReference type="Gene3D" id="2.60.40.4070">
    <property type="match status" value="1"/>
</dbReference>
<organism evidence="5">
    <name type="scientific">hydrocarbon metagenome</name>
    <dbReference type="NCBI Taxonomy" id="938273"/>
    <lineage>
        <taxon>unclassified sequences</taxon>
        <taxon>metagenomes</taxon>
        <taxon>ecological metagenomes</taxon>
    </lineage>
</organism>
<dbReference type="EMBL" id="LNQE01000027">
    <property type="protein sequence ID" value="KUG29868.1"/>
    <property type="molecule type" value="Genomic_DNA"/>
</dbReference>
<dbReference type="AlphaFoldDB" id="A0A0W8G9R0"/>
<keyword evidence="5" id="KW-0966">Cell projection</keyword>
<evidence type="ECO:0000259" key="4">
    <source>
        <dbReference type="Pfam" id="PF13861"/>
    </source>
</evidence>
<sequence length="233" mass="24888">MSTISSLLDSSYYTDSTGTGNSASKSELGKEAFLQLLLTQLTYQDPLDPMDDQDFVAQLAQFSSLEQLTNISTGITSLNASVLENQMFSAIQFIGKTIRASGESIQLDDGKASTIHYKVATDAETVLANILNEDGTVVRTVDLGGKNAGEYEFVWDGKDTNGNTLDDGVYTVTIMTQDADGNAGVASTEIEGKVTGVESANGAYYLRVGDVLVAFNNITEIVDTKTVQTEETS</sequence>
<comment type="caution">
    <text evidence="5">The sequence shown here is derived from an EMBL/GenBank/DDBJ whole genome shotgun (WGS) entry which is preliminary data.</text>
</comment>
<evidence type="ECO:0000256" key="1">
    <source>
        <dbReference type="ARBA" id="ARBA00022795"/>
    </source>
</evidence>
<dbReference type="Pfam" id="PF03963">
    <property type="entry name" value="FlgD"/>
    <property type="match status" value="1"/>
</dbReference>
<protein>
    <submittedName>
        <fullName evidence="5">Flagellar basal-body rod modification protein flgd</fullName>
    </submittedName>
</protein>
<dbReference type="Pfam" id="PF13860">
    <property type="entry name" value="FlgD_ig"/>
    <property type="match status" value="1"/>
</dbReference>
<dbReference type="InterPro" id="IPR025963">
    <property type="entry name" value="FLgD_Tudor"/>
</dbReference>
<evidence type="ECO:0000313" key="5">
    <source>
        <dbReference type="EMBL" id="KUG29868.1"/>
    </source>
</evidence>
<dbReference type="GO" id="GO:0044781">
    <property type="term" value="P:bacterial-type flagellum organization"/>
    <property type="evidence" value="ECO:0007669"/>
    <property type="project" value="UniProtKB-KW"/>
</dbReference>
<reference evidence="5" key="1">
    <citation type="journal article" date="2015" name="Proc. Natl. Acad. Sci. U.S.A.">
        <title>Networks of energetic and metabolic interactions define dynamics in microbial communities.</title>
        <authorList>
            <person name="Embree M."/>
            <person name="Liu J.K."/>
            <person name="Al-Bassam M.M."/>
            <person name="Zengler K."/>
        </authorList>
    </citation>
    <scope>NUCLEOTIDE SEQUENCE</scope>
</reference>
<gene>
    <name evidence="5" type="ORF">ASZ90_000232</name>
</gene>
<name>A0A0W8G9R0_9ZZZZ</name>
<feature type="region of interest" description="Disordered" evidence="2">
    <location>
        <begin position="1"/>
        <end position="25"/>
    </location>
</feature>
<dbReference type="InterPro" id="IPR005648">
    <property type="entry name" value="FlgD"/>
</dbReference>
<feature type="compositionally biased region" description="Low complexity" evidence="2">
    <location>
        <begin position="1"/>
        <end position="17"/>
    </location>
</feature>
<dbReference type="InterPro" id="IPR025965">
    <property type="entry name" value="FlgD/Vpr_Ig-like"/>
</dbReference>
<dbReference type="Pfam" id="PF13861">
    <property type="entry name" value="FLgD_tudor"/>
    <property type="match status" value="1"/>
</dbReference>
<keyword evidence="5" id="KW-0282">Flagellum</keyword>
<proteinExistence type="predicted"/>